<accession>A0AAU6Q283</accession>
<dbReference type="InterPro" id="IPR011990">
    <property type="entry name" value="TPR-like_helical_dom_sf"/>
</dbReference>
<name>A0AAU6Q283_9DEIO</name>
<dbReference type="AlphaFoldDB" id="A0AAU6Q283"/>
<dbReference type="SUPFAM" id="SSF48452">
    <property type="entry name" value="TPR-like"/>
    <property type="match status" value="1"/>
</dbReference>
<dbReference type="EMBL" id="CP149782">
    <property type="protein sequence ID" value="WYF44377.1"/>
    <property type="molecule type" value="Genomic_DNA"/>
</dbReference>
<proteinExistence type="predicted"/>
<evidence type="ECO:0000313" key="1">
    <source>
        <dbReference type="EMBL" id="WYF44377.1"/>
    </source>
</evidence>
<reference evidence="1" key="1">
    <citation type="submission" date="2024-03" db="EMBL/GenBank/DDBJ databases">
        <title>Deinococcus weizhi sp. nov., isolated from human skin.</title>
        <authorList>
            <person name="Wei Z."/>
            <person name="Tian F."/>
            <person name="Yang C."/>
            <person name="Xin L.T."/>
            <person name="Wen Z.J."/>
            <person name="Lan K.C."/>
            <person name="Yu L."/>
            <person name="Zhe W."/>
            <person name="Dan F.D."/>
            <person name="Jun W."/>
            <person name="Rui Z."/>
            <person name="Yong X.J."/>
            <person name="Ting Y."/>
            <person name="Wei X."/>
            <person name="Xu Z.G."/>
            <person name="Xin Z."/>
            <person name="Dong F.G."/>
            <person name="Ni X.M."/>
            <person name="Zheng M.G."/>
            <person name="Chun Y."/>
            <person name="Qian W.X."/>
        </authorList>
    </citation>
    <scope>NUCLEOTIDE SEQUENCE</scope>
    <source>
        <strain evidence="1">VB142</strain>
    </source>
</reference>
<sequence>MLQDVWLAIDERRYEQAESLLCSDAEVFPTRAGQMALGYIYAHTARCDEARRVFANLREQHRGDEWEHIAVHQQGRVERLAGRCEDALKFFTEERDLIADTADAHKLAVNALEAAQCHLKLGQYAEARNFLTQSAATAKTNDDPETLARAERALGELSVREGHPAAARVHFERAVVAFEQAEDEFGVRETQAMLEGV</sequence>
<organism evidence="1">
    <name type="scientific">Deinococcus sp. VB142</name>
    <dbReference type="NCBI Taxonomy" id="3112952"/>
    <lineage>
        <taxon>Bacteria</taxon>
        <taxon>Thermotogati</taxon>
        <taxon>Deinococcota</taxon>
        <taxon>Deinococci</taxon>
        <taxon>Deinococcales</taxon>
        <taxon>Deinococcaceae</taxon>
        <taxon>Deinococcus</taxon>
    </lineage>
</organism>
<dbReference type="RefSeq" id="WP_339095591.1">
    <property type="nucleotide sequence ID" value="NZ_CP149782.1"/>
</dbReference>
<protein>
    <submittedName>
        <fullName evidence="1">Tetratricopeptide repeat protein</fullName>
    </submittedName>
</protein>
<dbReference type="Gene3D" id="1.25.40.10">
    <property type="entry name" value="Tetratricopeptide repeat domain"/>
    <property type="match status" value="1"/>
</dbReference>
<dbReference type="Pfam" id="PF13424">
    <property type="entry name" value="TPR_12"/>
    <property type="match status" value="1"/>
</dbReference>
<gene>
    <name evidence="1" type="ORF">WDJ50_13440</name>
</gene>